<dbReference type="Proteomes" id="UP000197138">
    <property type="component" value="Unassembled WGS sequence"/>
</dbReference>
<sequence length="83" mass="9187">MELRIPPPMAAPRAAMILAKIRRRGVSSDIVAVTSIRENPSENIKTVMELWKVVDLLESVRKVEYKLGIVSSATALNVATDIR</sequence>
<dbReference type="AlphaFoldDB" id="A0A218Y207"/>
<name>A0A218Y207_PUNGR</name>
<reference evidence="2" key="1">
    <citation type="journal article" date="2017" name="Plant J.">
        <title>The pomegranate (Punica granatum L.) genome and the genomics of punicalagin biosynthesis.</title>
        <authorList>
            <person name="Qin G."/>
            <person name="Xu C."/>
            <person name="Ming R."/>
            <person name="Tang H."/>
            <person name="Guyot R."/>
            <person name="Kramer E.M."/>
            <person name="Hu Y."/>
            <person name="Yi X."/>
            <person name="Qi Y."/>
            <person name="Xu X."/>
            <person name="Gao Z."/>
            <person name="Pan H."/>
            <person name="Jian J."/>
            <person name="Tian Y."/>
            <person name="Yue Z."/>
            <person name="Xu Y."/>
        </authorList>
    </citation>
    <scope>NUCLEOTIDE SEQUENCE [LARGE SCALE GENOMIC DNA]</scope>
    <source>
        <strain evidence="2">cv. Dabenzi</strain>
    </source>
</reference>
<accession>A0A218Y207</accession>
<protein>
    <submittedName>
        <fullName evidence="1">Uncharacterized protein</fullName>
    </submittedName>
</protein>
<organism evidence="1 2">
    <name type="scientific">Punica granatum</name>
    <name type="common">Pomegranate</name>
    <dbReference type="NCBI Taxonomy" id="22663"/>
    <lineage>
        <taxon>Eukaryota</taxon>
        <taxon>Viridiplantae</taxon>
        <taxon>Streptophyta</taxon>
        <taxon>Embryophyta</taxon>
        <taxon>Tracheophyta</taxon>
        <taxon>Spermatophyta</taxon>
        <taxon>Magnoliopsida</taxon>
        <taxon>eudicotyledons</taxon>
        <taxon>Gunneridae</taxon>
        <taxon>Pentapetalae</taxon>
        <taxon>rosids</taxon>
        <taxon>malvids</taxon>
        <taxon>Myrtales</taxon>
        <taxon>Lythraceae</taxon>
        <taxon>Punica</taxon>
    </lineage>
</organism>
<comment type="caution">
    <text evidence="1">The sequence shown here is derived from an EMBL/GenBank/DDBJ whole genome shotgun (WGS) entry which is preliminary data.</text>
</comment>
<dbReference type="EMBL" id="MTKT01000527">
    <property type="protein sequence ID" value="OWM90916.1"/>
    <property type="molecule type" value="Genomic_DNA"/>
</dbReference>
<evidence type="ECO:0000313" key="2">
    <source>
        <dbReference type="Proteomes" id="UP000197138"/>
    </source>
</evidence>
<evidence type="ECO:0000313" key="1">
    <source>
        <dbReference type="EMBL" id="OWM90916.1"/>
    </source>
</evidence>
<proteinExistence type="predicted"/>
<gene>
    <name evidence="1" type="ORF">CDL15_Pgr027403</name>
</gene>